<evidence type="ECO:0000313" key="2">
    <source>
        <dbReference type="Proteomes" id="UP001106592"/>
    </source>
</evidence>
<evidence type="ECO:0000313" key="1">
    <source>
        <dbReference type="EMBL" id="MBV6285954.1"/>
    </source>
</evidence>
<sequence length="446" mass="50457">MFMRMRTKYRGALKHCLALRRLIARLGVWRFARMLWLFHRGLVRIFTVLEFGRFVSGAGNKGQGIPALAAVSDRKGLLVAVRQEFTRRRETTYVHVESRALFFGATANNEREFYFLSAQAAHVGLEYSRAVNLSFAEKQQCLESQEDTTCKLILFGIVKGFSHRLTCHSVSADAVLSYCRYFYRFFRFFLQESKRLPLIAVVANDHSASTVAFSMVMKLFNVPRIYLQHAEVSPRFPALDFEYSILRNNHSAQVYKHVGHSRGQVYVVGRHRPTAEFTRLFGTVDGRVTVVVYLTAVFLPGPLLAVVEALAQNPDVLNVQVKLHPRTSPELREAISSVQLVTQMPESEHIAIVGNSSVTIELLAAGIKVFQLFSLDDVGVDYYGFAAKGLTPEVSFSDLESNFWRQPFYTQAWRSTMADYDPALAPSDDDLQPFLRDLVAYLGAVQ</sequence>
<reference evidence="1" key="1">
    <citation type="journal article" date="2022" name="Int. J. Syst. Evol. Microbiol.">
        <title>Pseudomonas aegrilactucae sp. nov. and Pseudomonas morbosilactucae sp. nov., pathogens causing bacterial rot of lettuce in Japan.</title>
        <authorList>
            <person name="Sawada H."/>
            <person name="Fujikawa T."/>
            <person name="Satou M."/>
        </authorList>
    </citation>
    <scope>NUCLEOTIDE SEQUENCE</scope>
    <source>
        <strain evidence="1">MAFF 301350</strain>
    </source>
</reference>
<keyword evidence="2" id="KW-1185">Reference proteome</keyword>
<name>A0A9Q2XGJ8_9PSED</name>
<dbReference type="EMBL" id="JAHTBI010000008">
    <property type="protein sequence ID" value="MBV6285954.1"/>
    <property type="molecule type" value="Genomic_DNA"/>
</dbReference>
<protein>
    <submittedName>
        <fullName evidence="1">Uncharacterized protein</fullName>
    </submittedName>
</protein>
<dbReference type="RefSeq" id="WP_217973487.1">
    <property type="nucleotide sequence ID" value="NZ_JAHTBI010000008.1"/>
</dbReference>
<gene>
    <name evidence="1" type="ORF">KUO17_02660</name>
</gene>
<proteinExistence type="predicted"/>
<accession>A0A9Q2XGJ8</accession>
<organism evidence="1 2">
    <name type="scientific">Pseudomonas aegrilactucae</name>
    <dbReference type="NCBI Taxonomy" id="2854028"/>
    <lineage>
        <taxon>Bacteria</taxon>
        <taxon>Pseudomonadati</taxon>
        <taxon>Pseudomonadota</taxon>
        <taxon>Gammaproteobacteria</taxon>
        <taxon>Pseudomonadales</taxon>
        <taxon>Pseudomonadaceae</taxon>
        <taxon>Pseudomonas</taxon>
    </lineage>
</organism>
<dbReference type="AlphaFoldDB" id="A0A9Q2XGJ8"/>
<comment type="caution">
    <text evidence="1">The sequence shown here is derived from an EMBL/GenBank/DDBJ whole genome shotgun (WGS) entry which is preliminary data.</text>
</comment>
<dbReference type="Proteomes" id="UP001106592">
    <property type="component" value="Unassembled WGS sequence"/>
</dbReference>
<reference evidence="1" key="2">
    <citation type="journal article" date="2023" name="Plant Pathol.">
        <title>Dismantling and reorganizing Pseudomonas marginalis sensu#lato.</title>
        <authorList>
            <person name="Sawada H."/>
            <person name="Fujikawa T."/>
            <person name="Satou M."/>
        </authorList>
    </citation>
    <scope>NUCLEOTIDE SEQUENCE</scope>
    <source>
        <strain evidence="1">MAFF 301350</strain>
    </source>
</reference>